<dbReference type="PANTHER" id="PTHR11431">
    <property type="entry name" value="FERRITIN"/>
    <property type="match status" value="1"/>
</dbReference>
<dbReference type="EC" id="1.16.3.1" evidence="8"/>
<dbReference type="Gene3D" id="1.20.1260.10">
    <property type="match status" value="1"/>
</dbReference>
<comment type="function">
    <text evidence="5">Stores iron in a soluble, non-toxic, readily available form. Important for iron homeostasis. Has ferroxidase activity. Iron is taken up in the ferrous form and deposited as ferric hydroxides after oxidation.</text>
</comment>
<name>A0ABP0WPT9_9BRYO</name>
<comment type="function">
    <text evidence="8">Stores iron in a soluble, non-toxic, readily available form. Important for iron homeostasis. Iron is taken up in the ferrous form and deposited as ferric hydroxides after oxidation.</text>
</comment>
<dbReference type="InterPro" id="IPR014034">
    <property type="entry name" value="Ferritin_CS"/>
</dbReference>
<comment type="catalytic activity">
    <reaction evidence="7 8">
        <text>4 Fe(2+) + O2 + 4 H(+) = 4 Fe(3+) + 2 H2O</text>
        <dbReference type="Rhea" id="RHEA:11148"/>
        <dbReference type="ChEBI" id="CHEBI:15377"/>
        <dbReference type="ChEBI" id="CHEBI:15378"/>
        <dbReference type="ChEBI" id="CHEBI:15379"/>
        <dbReference type="ChEBI" id="CHEBI:29033"/>
        <dbReference type="ChEBI" id="CHEBI:29034"/>
        <dbReference type="EC" id="1.16.3.1"/>
    </reaction>
</comment>
<evidence type="ECO:0000256" key="5">
    <source>
        <dbReference type="ARBA" id="ARBA00025111"/>
    </source>
</evidence>
<dbReference type="PROSITE" id="PS50905">
    <property type="entry name" value="FERRITIN_LIKE"/>
    <property type="match status" value="1"/>
</dbReference>
<keyword evidence="3 8" id="KW-0479">Metal-binding</keyword>
<dbReference type="Pfam" id="PF00210">
    <property type="entry name" value="Ferritin"/>
    <property type="match status" value="1"/>
</dbReference>
<dbReference type="PANTHER" id="PTHR11431:SF75">
    <property type="entry name" value="FERRITIN"/>
    <property type="match status" value="1"/>
</dbReference>
<dbReference type="InterPro" id="IPR009078">
    <property type="entry name" value="Ferritin-like_SF"/>
</dbReference>
<evidence type="ECO:0000256" key="2">
    <source>
        <dbReference type="ARBA" id="ARBA00022434"/>
    </source>
</evidence>
<dbReference type="InterPro" id="IPR012347">
    <property type="entry name" value="Ferritin-like"/>
</dbReference>
<accession>A0ABP0WPT9</accession>
<dbReference type="SUPFAM" id="SSF47240">
    <property type="entry name" value="Ferritin-like"/>
    <property type="match status" value="1"/>
</dbReference>
<comment type="similarity">
    <text evidence="1 8">Belongs to the ferritin family.</text>
</comment>
<protein>
    <recommendedName>
        <fullName evidence="8">Ferritin</fullName>
        <ecNumber evidence="8">1.16.3.1</ecNumber>
    </recommendedName>
</protein>
<evidence type="ECO:0000256" key="4">
    <source>
        <dbReference type="ARBA" id="ARBA00023004"/>
    </source>
</evidence>
<evidence type="ECO:0000256" key="3">
    <source>
        <dbReference type="ARBA" id="ARBA00022723"/>
    </source>
</evidence>
<dbReference type="Proteomes" id="UP001497444">
    <property type="component" value="Chromosome 2"/>
</dbReference>
<evidence type="ECO:0000313" key="10">
    <source>
        <dbReference type="EMBL" id="CAK9268880.1"/>
    </source>
</evidence>
<feature type="domain" description="Ferritin-like diiron" evidence="9">
    <location>
        <begin position="125"/>
        <end position="278"/>
    </location>
</feature>
<evidence type="ECO:0000256" key="1">
    <source>
        <dbReference type="ARBA" id="ARBA00007513"/>
    </source>
</evidence>
<evidence type="ECO:0000313" key="11">
    <source>
        <dbReference type="Proteomes" id="UP001497444"/>
    </source>
</evidence>
<dbReference type="PROSITE" id="PS00540">
    <property type="entry name" value="FERRITIN_1"/>
    <property type="match status" value="1"/>
</dbReference>
<dbReference type="InterPro" id="IPR008331">
    <property type="entry name" value="Ferritin_DPS_dom"/>
</dbReference>
<keyword evidence="4 8" id="KW-0408">Iron</keyword>
<dbReference type="PROSITE" id="PS00204">
    <property type="entry name" value="FERRITIN_2"/>
    <property type="match status" value="1"/>
</dbReference>
<proteinExistence type="inferred from homology"/>
<evidence type="ECO:0000256" key="6">
    <source>
        <dbReference type="ARBA" id="ARBA00026060"/>
    </source>
</evidence>
<sequence>MQGCQCQCRPEYLMKGSYESPILLSMLLVPIPTYLPTYLPPSSPPAQGSLQLSQQPLHRAPCVHSRLSFLFPRRSEKGKELLALAASTDQAESKALTGVVFEPFAEVQSQLVQVSSSYTESMARQRFASSCEAAINDQINVEYNVSYVYHALFSYFDRDNVGLPGFAKYFKDSSDEEREHAEKLMKYQNKRGGRVKLQSIVMPVMDFDHPDKGDALYAMELALALEKLTNEKLLSLHQVAVDSNDPQMCDFIEGEFLTEQVEAIKKVSEYVAQLRRVGKGHGVYHFDLQLQEEAEEAAA</sequence>
<evidence type="ECO:0000256" key="7">
    <source>
        <dbReference type="ARBA" id="ARBA00047990"/>
    </source>
</evidence>
<gene>
    <name evidence="10" type="ORF">CSSPJE1EN1_LOCUS14358</name>
</gene>
<evidence type="ECO:0000256" key="8">
    <source>
        <dbReference type="RuleBase" id="RU361145"/>
    </source>
</evidence>
<organism evidence="10 11">
    <name type="scientific">Sphagnum jensenii</name>
    <dbReference type="NCBI Taxonomy" id="128206"/>
    <lineage>
        <taxon>Eukaryota</taxon>
        <taxon>Viridiplantae</taxon>
        <taxon>Streptophyta</taxon>
        <taxon>Embryophyta</taxon>
        <taxon>Bryophyta</taxon>
        <taxon>Sphagnophytina</taxon>
        <taxon>Sphagnopsida</taxon>
        <taxon>Sphagnales</taxon>
        <taxon>Sphagnaceae</taxon>
        <taxon>Sphagnum</taxon>
    </lineage>
</organism>
<keyword evidence="8" id="KW-0560">Oxidoreductase</keyword>
<dbReference type="InterPro" id="IPR009040">
    <property type="entry name" value="Ferritin-like_diiron"/>
</dbReference>
<keyword evidence="11" id="KW-1185">Reference proteome</keyword>
<dbReference type="InterPro" id="IPR001519">
    <property type="entry name" value="Ferritin"/>
</dbReference>
<keyword evidence="2 8" id="KW-0409">Iron storage</keyword>
<evidence type="ECO:0000259" key="9">
    <source>
        <dbReference type="PROSITE" id="PS50905"/>
    </source>
</evidence>
<dbReference type="CDD" id="cd01056">
    <property type="entry name" value="Euk_Ferritin"/>
    <property type="match status" value="1"/>
</dbReference>
<comment type="subunit">
    <text evidence="6">Oligomer of 24 subunits. There are two types of subunits: L (light) chain and H (heavy) chain. The major chain can be light or heavy, depending on the species and tissue type. The functional molecule forms a roughly spherical shell with a diameter of 12 nm and contains a central cavity into which the insoluble mineral iron core is deposited.</text>
</comment>
<reference evidence="10 11" key="1">
    <citation type="submission" date="2024-02" db="EMBL/GenBank/DDBJ databases">
        <authorList>
            <consortium name="ELIXIR-Norway"/>
            <consortium name="Elixir Norway"/>
        </authorList>
    </citation>
    <scope>NUCLEOTIDE SEQUENCE [LARGE SCALE GENOMIC DNA]</scope>
</reference>
<dbReference type="EMBL" id="OZ020097">
    <property type="protein sequence ID" value="CAK9268880.1"/>
    <property type="molecule type" value="Genomic_DNA"/>
</dbReference>